<gene>
    <name evidence="3" type="ORF">ACFFVB_16525</name>
</gene>
<comment type="caution">
    <text evidence="3">The sequence shown here is derived from an EMBL/GenBank/DDBJ whole genome shotgun (WGS) entry which is preliminary data.</text>
</comment>
<evidence type="ECO:0000256" key="1">
    <source>
        <dbReference type="SAM" id="MobiDB-lite"/>
    </source>
</evidence>
<evidence type="ECO:0008006" key="5">
    <source>
        <dbReference type="Google" id="ProtNLM"/>
    </source>
</evidence>
<name>A0ABV5F5G8_9FLAO</name>
<feature type="compositionally biased region" description="Basic and acidic residues" evidence="1">
    <location>
        <begin position="21"/>
        <end position="37"/>
    </location>
</feature>
<sequence>MKKIMLLALVFISVNAFAQEKKGDNQRKNQKEMRMQKSDFTPEQQATLLTKQMTLKLDLSESQQKEIYSLNVTQAFDKLASREAMKKAKEEGKKPSEQERYDSMVARLDKQILMKSQMKSILKSDQYAVWEKDMNHQKRGRQQGGDKEENGPQRERRS</sequence>
<feature type="signal peptide" evidence="2">
    <location>
        <begin position="1"/>
        <end position="18"/>
    </location>
</feature>
<feature type="region of interest" description="Disordered" evidence="1">
    <location>
        <begin position="132"/>
        <end position="158"/>
    </location>
</feature>
<dbReference type="EMBL" id="JBHMEZ010000030">
    <property type="protein sequence ID" value="MFB9054696.1"/>
    <property type="molecule type" value="Genomic_DNA"/>
</dbReference>
<evidence type="ECO:0000313" key="4">
    <source>
        <dbReference type="Proteomes" id="UP001589605"/>
    </source>
</evidence>
<feature type="region of interest" description="Disordered" evidence="1">
    <location>
        <begin position="82"/>
        <end position="102"/>
    </location>
</feature>
<keyword evidence="4" id="KW-1185">Reference proteome</keyword>
<organism evidence="3 4">
    <name type="scientific">Formosa undariae</name>
    <dbReference type="NCBI Taxonomy" id="1325436"/>
    <lineage>
        <taxon>Bacteria</taxon>
        <taxon>Pseudomonadati</taxon>
        <taxon>Bacteroidota</taxon>
        <taxon>Flavobacteriia</taxon>
        <taxon>Flavobacteriales</taxon>
        <taxon>Flavobacteriaceae</taxon>
        <taxon>Formosa</taxon>
    </lineage>
</organism>
<feature type="region of interest" description="Disordered" evidence="1">
    <location>
        <begin position="21"/>
        <end position="42"/>
    </location>
</feature>
<keyword evidence="2" id="KW-0732">Signal</keyword>
<feature type="compositionally biased region" description="Basic and acidic residues" evidence="1">
    <location>
        <begin position="144"/>
        <end position="158"/>
    </location>
</feature>
<dbReference type="Proteomes" id="UP001589605">
    <property type="component" value="Unassembled WGS sequence"/>
</dbReference>
<reference evidence="3 4" key="1">
    <citation type="submission" date="2024-09" db="EMBL/GenBank/DDBJ databases">
        <authorList>
            <person name="Sun Q."/>
            <person name="Mori K."/>
        </authorList>
    </citation>
    <scope>NUCLEOTIDE SEQUENCE [LARGE SCALE GENOMIC DNA]</scope>
    <source>
        <strain evidence="3 4">CECT 8286</strain>
    </source>
</reference>
<dbReference type="RefSeq" id="WP_382384334.1">
    <property type="nucleotide sequence ID" value="NZ_JBHMEZ010000030.1"/>
</dbReference>
<evidence type="ECO:0000256" key="2">
    <source>
        <dbReference type="SAM" id="SignalP"/>
    </source>
</evidence>
<feature type="chain" id="PRO_5046083482" description="DUF4890 domain-containing protein" evidence="2">
    <location>
        <begin position="19"/>
        <end position="158"/>
    </location>
</feature>
<proteinExistence type="predicted"/>
<evidence type="ECO:0000313" key="3">
    <source>
        <dbReference type="EMBL" id="MFB9054696.1"/>
    </source>
</evidence>
<accession>A0ABV5F5G8</accession>
<protein>
    <recommendedName>
        <fullName evidence="5">DUF4890 domain-containing protein</fullName>
    </recommendedName>
</protein>